<reference evidence="4 5" key="1">
    <citation type="journal article" date="2011" name="Genome Biol.">
        <title>Comparative genome sequence analysis underscores mycoparasitism as the ancestral life style of Trichoderma.</title>
        <authorList>
            <person name="Kubicek C.P."/>
            <person name="Herrera-Estrella A."/>
            <person name="Seidl-Seiboth V."/>
            <person name="Martinez D.A."/>
            <person name="Druzhinina I.S."/>
            <person name="Thon M."/>
            <person name="Zeilinger S."/>
            <person name="Casas-Flores S."/>
            <person name="Horwitz B.A."/>
            <person name="Mukherjee P.K."/>
            <person name="Mukherjee M."/>
            <person name="Kredics L."/>
            <person name="Alcaraz L.D."/>
            <person name="Aerts A."/>
            <person name="Antal Z."/>
            <person name="Atanasova L."/>
            <person name="Cervantes-Badillo M.G."/>
            <person name="Challacombe J."/>
            <person name="Chertkov O."/>
            <person name="McCluskey K."/>
            <person name="Coulpier F."/>
            <person name="Deshpande N."/>
            <person name="von Doehren H."/>
            <person name="Ebbole D.J."/>
            <person name="Esquivel-Naranjo E.U."/>
            <person name="Fekete E."/>
            <person name="Flipphi M."/>
            <person name="Glaser F."/>
            <person name="Gomez-Rodriguez E.Y."/>
            <person name="Gruber S."/>
            <person name="Han C."/>
            <person name="Henrissat B."/>
            <person name="Hermosa R."/>
            <person name="Hernandez-Onate M."/>
            <person name="Karaffa L."/>
            <person name="Kosti I."/>
            <person name="Le Crom S."/>
            <person name="Lindquist E."/>
            <person name="Lucas S."/>
            <person name="Luebeck M."/>
            <person name="Luebeck P.S."/>
            <person name="Margeot A."/>
            <person name="Metz B."/>
            <person name="Misra M."/>
            <person name="Nevalainen H."/>
            <person name="Omann M."/>
            <person name="Packer N."/>
            <person name="Perrone G."/>
            <person name="Uresti-Rivera E.E."/>
            <person name="Salamov A."/>
            <person name="Schmoll M."/>
            <person name="Seiboth B."/>
            <person name="Shapiro H."/>
            <person name="Sukno S."/>
            <person name="Tamayo-Ramos J.A."/>
            <person name="Tisch D."/>
            <person name="Wiest A."/>
            <person name="Wilkinson H.H."/>
            <person name="Zhang M."/>
            <person name="Coutinho P.M."/>
            <person name="Kenerley C.M."/>
            <person name="Monte E."/>
            <person name="Baker S.E."/>
            <person name="Grigoriev I.V."/>
        </authorList>
    </citation>
    <scope>NUCLEOTIDE SEQUENCE [LARGE SCALE GENOMIC DNA]</scope>
    <source>
        <strain evidence="5">Gv29-8 / FGSC 10586</strain>
    </source>
</reference>
<dbReference type="OrthoDB" id="10068793at2759"/>
<evidence type="ECO:0008006" key="6">
    <source>
        <dbReference type="Google" id="ProtNLM"/>
    </source>
</evidence>
<evidence type="ECO:0000259" key="3">
    <source>
        <dbReference type="Pfam" id="PF13600"/>
    </source>
</evidence>
<evidence type="ECO:0000313" key="4">
    <source>
        <dbReference type="EMBL" id="EHK24352.1"/>
    </source>
</evidence>
<dbReference type="Pfam" id="PF13598">
    <property type="entry name" value="DUF4139"/>
    <property type="match status" value="1"/>
</dbReference>
<dbReference type="OMA" id="CRINNTK"/>
<dbReference type="InterPro" id="IPR025554">
    <property type="entry name" value="DUF4140"/>
</dbReference>
<dbReference type="PANTHER" id="PTHR31005">
    <property type="entry name" value="DUF4139 DOMAIN-CONTAINING PROTEIN"/>
    <property type="match status" value="1"/>
</dbReference>
<feature type="compositionally biased region" description="Pro residues" evidence="1">
    <location>
        <begin position="463"/>
        <end position="473"/>
    </location>
</feature>
<accession>G9MLX9</accession>
<sequence length="769" mass="84313">MGVSTAISDLESVHKIEYVASDLNTSSVTLFPSRAQVYREIKGVQLKRGTNEVTIVGLSQTIDSDSIKVESNGGATITNLEVEAVTNRQLFHEVYPESESESESDEEEFSDDEVRIEYSQLTSARASLHKLRDELAAARDGAGNAQRRLDMLEDFGRLGERKNEDFIKSTLEQYRSERSKAFQDLTESNNLQKEVIKQLEKVEKQYNKLQRAEDKKYAKQDKAKAQAKKEKEKKKALKDRLKGEAKRERQRLRDEQQQFWPIEVYSVRITLEVAAFTPMTSRRGSTSSDADIAKVTVAEAEGDEDAGPVEVDLAFSYVTSSAYWTPSYDLQLSTTNASATLYFDAMLTNQTSEAWKSCKVTLSTSQATFSSLYDTIPTLVPWRIKLAKATQFLGNNPDITRSTEELTHSSNRAHTPMVLHQQNAKRKMMVRSAAAMKSAAVNDMIQHESLRSAPRGLFGSAPGAPPPPPAPIAPAPAAFGGAYGSAAPAAAANQFVGQQAQLQSHDVLNDFDFDSFLQQGDEGGHDSYDASLVEETGLTTTYDLPGLKTLVPKHNGSKQRVARIPFSNVVFSHTVVAKYKPMAYLKAKLKNSSKMALLKGSASLTLDGTFMGKTSLPRCSSGESFSLSLGVDPAIKVTYPKPEVRRTSVGLFTKEDSAVYIRTIEINNTRAVGGRAVNLLVLDQVPVSEDERLRVELAYPRGLAIDNANGVAVGEPGKAGKDEGWGKASAKLKKDGQVTWDVNLNAGKTVKLSLEYAVSMPSGELAYQV</sequence>
<evidence type="ECO:0000256" key="1">
    <source>
        <dbReference type="SAM" id="MobiDB-lite"/>
    </source>
</evidence>
<comment type="caution">
    <text evidence="4">The sequence shown here is derived from an EMBL/GenBank/DDBJ whole genome shotgun (WGS) entry which is preliminary data.</text>
</comment>
<dbReference type="STRING" id="413071.G9MLX9"/>
<dbReference type="InterPro" id="IPR011935">
    <property type="entry name" value="CHP02231"/>
</dbReference>
<dbReference type="PANTHER" id="PTHR31005:SF8">
    <property type="entry name" value="DUF4139 DOMAIN-CONTAINING PROTEIN"/>
    <property type="match status" value="1"/>
</dbReference>
<dbReference type="GeneID" id="25788687"/>
<dbReference type="eggNOG" id="ENOG502QXGR">
    <property type="taxonomic scope" value="Eukaryota"/>
</dbReference>
<organism evidence="4 5">
    <name type="scientific">Hypocrea virens (strain Gv29-8 / FGSC 10586)</name>
    <name type="common">Gliocladium virens</name>
    <name type="synonym">Trichoderma virens</name>
    <dbReference type="NCBI Taxonomy" id="413071"/>
    <lineage>
        <taxon>Eukaryota</taxon>
        <taxon>Fungi</taxon>
        <taxon>Dikarya</taxon>
        <taxon>Ascomycota</taxon>
        <taxon>Pezizomycotina</taxon>
        <taxon>Sordariomycetes</taxon>
        <taxon>Hypocreomycetidae</taxon>
        <taxon>Hypocreales</taxon>
        <taxon>Hypocreaceae</taxon>
        <taxon>Trichoderma</taxon>
    </lineage>
</organism>
<evidence type="ECO:0000259" key="2">
    <source>
        <dbReference type="Pfam" id="PF13598"/>
    </source>
</evidence>
<feature type="region of interest" description="Disordered" evidence="1">
    <location>
        <begin position="454"/>
        <end position="473"/>
    </location>
</feature>
<feature type="domain" description="DUF4140" evidence="3">
    <location>
        <begin position="28"/>
        <end position="152"/>
    </location>
</feature>
<dbReference type="EMBL" id="ABDF02000004">
    <property type="protein sequence ID" value="EHK24352.1"/>
    <property type="molecule type" value="Genomic_DNA"/>
</dbReference>
<dbReference type="VEuPathDB" id="FungiDB:TRIVIDRAFT_168226"/>
<keyword evidence="5" id="KW-1185">Reference proteome</keyword>
<dbReference type="HOGENOM" id="CLU_010457_1_0_1"/>
<name>G9MLX9_HYPVG</name>
<gene>
    <name evidence="4" type="ORF">TRIVIDRAFT_168226</name>
</gene>
<feature type="compositionally biased region" description="Basic and acidic residues" evidence="1">
    <location>
        <begin position="210"/>
        <end position="230"/>
    </location>
</feature>
<dbReference type="RefSeq" id="XP_013958563.1">
    <property type="nucleotide sequence ID" value="XM_014103088.1"/>
</dbReference>
<dbReference type="InterPro" id="IPR037291">
    <property type="entry name" value="DUF4139"/>
</dbReference>
<protein>
    <recommendedName>
        <fullName evidence="6">Mucoidy inhibitor A</fullName>
    </recommendedName>
</protein>
<evidence type="ECO:0000313" key="5">
    <source>
        <dbReference type="Proteomes" id="UP000007115"/>
    </source>
</evidence>
<dbReference type="NCBIfam" id="TIGR02231">
    <property type="entry name" value="mucoidy inhibitor MuiA family protein"/>
    <property type="match status" value="1"/>
</dbReference>
<dbReference type="InParanoid" id="G9MLX9"/>
<dbReference type="AlphaFoldDB" id="G9MLX9"/>
<feature type="domain" description="DUF4139" evidence="2">
    <location>
        <begin position="313"/>
        <end position="761"/>
    </location>
</feature>
<dbReference type="Proteomes" id="UP000007115">
    <property type="component" value="Unassembled WGS sequence"/>
</dbReference>
<dbReference type="Pfam" id="PF13600">
    <property type="entry name" value="DUF4140"/>
    <property type="match status" value="1"/>
</dbReference>
<feature type="region of interest" description="Disordered" evidence="1">
    <location>
        <begin position="210"/>
        <end position="253"/>
    </location>
</feature>
<feature type="compositionally biased region" description="Basic and acidic residues" evidence="1">
    <location>
        <begin position="238"/>
        <end position="253"/>
    </location>
</feature>
<proteinExistence type="predicted"/>